<name>A0ABT9PK33_9ACTO</name>
<organism evidence="1 2">
    <name type="scientific">Trueperella abortisuis</name>
    <dbReference type="NCBI Taxonomy" id="445930"/>
    <lineage>
        <taxon>Bacteria</taxon>
        <taxon>Bacillati</taxon>
        <taxon>Actinomycetota</taxon>
        <taxon>Actinomycetes</taxon>
        <taxon>Actinomycetales</taxon>
        <taxon>Actinomycetaceae</taxon>
        <taxon>Trueperella</taxon>
    </lineage>
</organism>
<protein>
    <submittedName>
        <fullName evidence="1">MinD-like ATPase involved in chromosome partitioning or flagellar assembly</fullName>
    </submittedName>
</protein>
<dbReference type="SUPFAM" id="SSF52540">
    <property type="entry name" value="P-loop containing nucleoside triphosphate hydrolases"/>
    <property type="match status" value="1"/>
</dbReference>
<dbReference type="EMBL" id="JAUSQL010000001">
    <property type="protein sequence ID" value="MDP9833079.1"/>
    <property type="molecule type" value="Genomic_DNA"/>
</dbReference>
<reference evidence="1 2" key="1">
    <citation type="submission" date="2023-07" db="EMBL/GenBank/DDBJ databases">
        <title>Sequencing the genomes of 1000 actinobacteria strains.</title>
        <authorList>
            <person name="Klenk H.-P."/>
        </authorList>
    </citation>
    <scope>NUCLEOTIDE SEQUENCE [LARGE SCALE GENOMIC DNA]</scope>
    <source>
        <strain evidence="1 2">DSM 19515</strain>
    </source>
</reference>
<comment type="caution">
    <text evidence="1">The sequence shown here is derived from an EMBL/GenBank/DDBJ whole genome shotgun (WGS) entry which is preliminary data.</text>
</comment>
<evidence type="ECO:0000313" key="1">
    <source>
        <dbReference type="EMBL" id="MDP9833079.1"/>
    </source>
</evidence>
<sequence>MILLCLPAPLEEQVVRGLAAFGEEGRIARRCADVAEVIAGVEANLGKIVLLGDDPALDLSVVSRLAACGARVGVVPSFRPVTEIHALGAVPVAEAEMVDFVRGATPAEPVVVPIRRGRIIAVWGPGGSVGRSALVRDLAAVAPDVLVVDADTHRPCLSQLYGLEETSAIVALARHIERGQDPAELIDSVLVDLPGRGAGRPGRLLAGLNTGERWRELPRVVAERMWEPLAAHAEAVIVDVSGGMEARPSREDRHAMTRSAVEAADVIVHVGAGTPVGLRRFLEHLDALGTERIGEHHGVVLLSEHGLGMDGKTKVAALIGEAQMPVHFVRADRRRLERCELRARDAVSAYPRSGYSRDVRALWEAIGSVSGHAARS</sequence>
<accession>A0ABT9PK33</accession>
<evidence type="ECO:0000313" key="2">
    <source>
        <dbReference type="Proteomes" id="UP001230145"/>
    </source>
</evidence>
<dbReference type="InterPro" id="IPR027417">
    <property type="entry name" value="P-loop_NTPase"/>
</dbReference>
<dbReference type="RefSeq" id="WP_307635161.1">
    <property type="nucleotide sequence ID" value="NZ_JAUSQL010000001.1"/>
</dbReference>
<dbReference type="Gene3D" id="3.40.50.300">
    <property type="entry name" value="P-loop containing nucleotide triphosphate hydrolases"/>
    <property type="match status" value="1"/>
</dbReference>
<dbReference type="Proteomes" id="UP001230145">
    <property type="component" value="Unassembled WGS sequence"/>
</dbReference>
<keyword evidence="2" id="KW-1185">Reference proteome</keyword>
<gene>
    <name evidence="1" type="ORF">J2S45_001758</name>
</gene>
<proteinExistence type="predicted"/>